<proteinExistence type="predicted"/>
<dbReference type="AlphaFoldDB" id="A0A0V0TMJ3"/>
<reference evidence="1 2" key="1">
    <citation type="submission" date="2015-01" db="EMBL/GenBank/DDBJ databases">
        <title>Evolution of Trichinella species and genotypes.</title>
        <authorList>
            <person name="Korhonen P.K."/>
            <person name="Edoardo P."/>
            <person name="Giuseppe L.R."/>
            <person name="Gasser R.B."/>
        </authorList>
    </citation>
    <scope>NUCLEOTIDE SEQUENCE [LARGE SCALE GENOMIC DNA]</scope>
    <source>
        <strain evidence="1">ISS417</strain>
    </source>
</reference>
<gene>
    <name evidence="1" type="ORF">T05_11260</name>
</gene>
<name>A0A0V0TMJ3_9BILA</name>
<accession>A0A0V0TMJ3</accession>
<protein>
    <submittedName>
        <fullName evidence="1">Uncharacterized protein</fullName>
    </submittedName>
</protein>
<keyword evidence="2" id="KW-1185">Reference proteome</keyword>
<dbReference type="Proteomes" id="UP000055048">
    <property type="component" value="Unassembled WGS sequence"/>
</dbReference>
<evidence type="ECO:0000313" key="2">
    <source>
        <dbReference type="Proteomes" id="UP000055048"/>
    </source>
</evidence>
<dbReference type="EMBL" id="JYDJ01000205">
    <property type="protein sequence ID" value="KRX40252.1"/>
    <property type="molecule type" value="Genomic_DNA"/>
</dbReference>
<comment type="caution">
    <text evidence="1">The sequence shown here is derived from an EMBL/GenBank/DDBJ whole genome shotgun (WGS) entry which is preliminary data.</text>
</comment>
<sequence>MLQIIILDCLNLARQLNLRSKVVHSIVLFFKEVSLLSVTKFPLCSKHETGGNGFPNFALCEDMKK</sequence>
<organism evidence="1 2">
    <name type="scientific">Trichinella murrelli</name>
    <dbReference type="NCBI Taxonomy" id="144512"/>
    <lineage>
        <taxon>Eukaryota</taxon>
        <taxon>Metazoa</taxon>
        <taxon>Ecdysozoa</taxon>
        <taxon>Nematoda</taxon>
        <taxon>Enoplea</taxon>
        <taxon>Dorylaimia</taxon>
        <taxon>Trichinellida</taxon>
        <taxon>Trichinellidae</taxon>
        <taxon>Trichinella</taxon>
    </lineage>
</organism>
<evidence type="ECO:0000313" key="1">
    <source>
        <dbReference type="EMBL" id="KRX40252.1"/>
    </source>
</evidence>